<keyword evidence="5" id="KW-1185">Reference proteome</keyword>
<dbReference type="AlphaFoldDB" id="A0A8H8UBY0"/>
<organism evidence="4 5">
    <name type="scientific">Lachnellula occidentalis</name>
    <dbReference type="NCBI Taxonomy" id="215460"/>
    <lineage>
        <taxon>Eukaryota</taxon>
        <taxon>Fungi</taxon>
        <taxon>Dikarya</taxon>
        <taxon>Ascomycota</taxon>
        <taxon>Pezizomycotina</taxon>
        <taxon>Leotiomycetes</taxon>
        <taxon>Helotiales</taxon>
        <taxon>Lachnaceae</taxon>
        <taxon>Lachnellula</taxon>
    </lineage>
</organism>
<dbReference type="InterPro" id="IPR011004">
    <property type="entry name" value="Trimer_LpxA-like_sf"/>
</dbReference>
<dbReference type="InterPro" id="IPR051159">
    <property type="entry name" value="Hexapeptide_acetyltransf"/>
</dbReference>
<dbReference type="GO" id="GO:0016407">
    <property type="term" value="F:acetyltransferase activity"/>
    <property type="evidence" value="ECO:0007669"/>
    <property type="project" value="InterPro"/>
</dbReference>
<evidence type="ECO:0000259" key="3">
    <source>
        <dbReference type="Pfam" id="PF12464"/>
    </source>
</evidence>
<reference evidence="4 5" key="1">
    <citation type="submission" date="2018-05" db="EMBL/GenBank/DDBJ databases">
        <title>Genome sequencing and assembly of the regulated plant pathogen Lachnellula willkommii and related sister species for the development of diagnostic species identification markers.</title>
        <authorList>
            <person name="Giroux E."/>
            <person name="Bilodeau G."/>
        </authorList>
    </citation>
    <scope>NUCLEOTIDE SEQUENCE [LARGE SCALE GENOMIC DNA]</scope>
    <source>
        <strain evidence="4 5">CBS 160.35</strain>
    </source>
</reference>
<comment type="caution">
    <text evidence="4">The sequence shown here is derived from an EMBL/GenBank/DDBJ whole genome shotgun (WGS) entry which is preliminary data.</text>
</comment>
<dbReference type="GO" id="GO:0008374">
    <property type="term" value="F:O-acyltransferase activity"/>
    <property type="evidence" value="ECO:0007669"/>
    <property type="project" value="TreeGrafter"/>
</dbReference>
<evidence type="ECO:0000256" key="1">
    <source>
        <dbReference type="ARBA" id="ARBA00007274"/>
    </source>
</evidence>
<gene>
    <name evidence="4" type="ORF">LOCC1_G003802</name>
</gene>
<keyword evidence="2 4" id="KW-0808">Transferase</keyword>
<dbReference type="EMBL" id="QGMI01000346">
    <property type="protein sequence ID" value="TVY42184.1"/>
    <property type="molecule type" value="Genomic_DNA"/>
</dbReference>
<evidence type="ECO:0000256" key="2">
    <source>
        <dbReference type="ARBA" id="ARBA00022679"/>
    </source>
</evidence>
<comment type="similarity">
    <text evidence="1">Belongs to the transferase hexapeptide repeat family.</text>
</comment>
<dbReference type="Pfam" id="PF00132">
    <property type="entry name" value="Hexapep"/>
    <property type="match status" value="1"/>
</dbReference>
<protein>
    <submittedName>
        <fullName evidence="4">Putative acetyltransferase</fullName>
    </submittedName>
</protein>
<dbReference type="InterPro" id="IPR024688">
    <property type="entry name" value="Mac_dom"/>
</dbReference>
<name>A0A8H8UBY0_9HELO</name>
<dbReference type="InterPro" id="IPR001451">
    <property type="entry name" value="Hexapep"/>
</dbReference>
<proteinExistence type="inferred from homology"/>
<accession>A0A8H8UBY0</accession>
<feature type="domain" description="Maltose/galactoside acetyltransferase" evidence="3">
    <location>
        <begin position="13"/>
        <end position="45"/>
    </location>
</feature>
<evidence type="ECO:0000313" key="4">
    <source>
        <dbReference type="EMBL" id="TVY42184.1"/>
    </source>
</evidence>
<dbReference type="SUPFAM" id="SSF51161">
    <property type="entry name" value="Trimeric LpxA-like enzymes"/>
    <property type="match status" value="1"/>
</dbReference>
<sequence length="239" mass="25976">MQTNIDETENLARMKRGELYYPLTPQLNAARDHCNNAVRRFNNFGGGLTRRQMAESWKEITQSPDPLPAPGSTDAEEYTLLSAYPWIDGPTHIDYGTNIRVGSGTYINCNSVFIDTCLVTIGSRVMIGPNVSFFSGTHPLDPDHRNGLNGPASGGTITLGDDIWVAGNVVFLPGITVGDGCTIGAGSVVNKDVPAYHVAAGNPVRIIRKIERKFKAEQDVSDVAEDKTILIDREKVEVS</sequence>
<dbReference type="PANTHER" id="PTHR23416">
    <property type="entry name" value="SIALIC ACID SYNTHASE-RELATED"/>
    <property type="match status" value="1"/>
</dbReference>
<dbReference type="OrthoDB" id="25818at2759"/>
<dbReference type="PANTHER" id="PTHR23416:SF54">
    <property type="entry name" value="ACETYLTRANSFERASE, CYSE_LACA_LPXA_NODL FAMILY (AFU_ORTHOLOGUE AFUA_2G08430)-RELATED"/>
    <property type="match status" value="1"/>
</dbReference>
<dbReference type="Gene3D" id="2.160.10.10">
    <property type="entry name" value="Hexapeptide repeat proteins"/>
    <property type="match status" value="1"/>
</dbReference>
<evidence type="ECO:0000313" key="5">
    <source>
        <dbReference type="Proteomes" id="UP000443090"/>
    </source>
</evidence>
<dbReference type="CDD" id="cd03357">
    <property type="entry name" value="LbH_MAT_GAT"/>
    <property type="match status" value="1"/>
</dbReference>
<dbReference type="Pfam" id="PF12464">
    <property type="entry name" value="Mac"/>
    <property type="match status" value="1"/>
</dbReference>
<dbReference type="Proteomes" id="UP000443090">
    <property type="component" value="Unassembled WGS sequence"/>
</dbReference>